<sequence>MIDSLSCKALSSVEVVLSPKLSPPLKFYSFKTLSSIEDLSSPHEGMV</sequence>
<gene>
    <name evidence="1" type="ORF">FSB_LOCUS17957</name>
</gene>
<organism evidence="1">
    <name type="scientific">Fagus sylvatica</name>
    <name type="common">Beechnut</name>
    <dbReference type="NCBI Taxonomy" id="28930"/>
    <lineage>
        <taxon>Eukaryota</taxon>
        <taxon>Viridiplantae</taxon>
        <taxon>Streptophyta</taxon>
        <taxon>Embryophyta</taxon>
        <taxon>Tracheophyta</taxon>
        <taxon>Spermatophyta</taxon>
        <taxon>Magnoliopsida</taxon>
        <taxon>eudicotyledons</taxon>
        <taxon>Gunneridae</taxon>
        <taxon>Pentapetalae</taxon>
        <taxon>rosids</taxon>
        <taxon>fabids</taxon>
        <taxon>Fagales</taxon>
        <taxon>Fagaceae</taxon>
        <taxon>Fagus</taxon>
    </lineage>
</organism>
<accession>A0A2N9FSF5</accession>
<dbReference type="EMBL" id="OIVN01001115">
    <property type="protein sequence ID" value="SPC90075.1"/>
    <property type="molecule type" value="Genomic_DNA"/>
</dbReference>
<protein>
    <submittedName>
        <fullName evidence="1">Uncharacterized protein</fullName>
    </submittedName>
</protein>
<dbReference type="AlphaFoldDB" id="A0A2N9FSF5"/>
<reference evidence="1" key="1">
    <citation type="submission" date="2018-02" db="EMBL/GenBank/DDBJ databases">
        <authorList>
            <person name="Cohen D.B."/>
            <person name="Kent A.D."/>
        </authorList>
    </citation>
    <scope>NUCLEOTIDE SEQUENCE</scope>
</reference>
<name>A0A2N9FSF5_FAGSY</name>
<evidence type="ECO:0000313" key="1">
    <source>
        <dbReference type="EMBL" id="SPC90075.1"/>
    </source>
</evidence>
<proteinExistence type="predicted"/>